<dbReference type="PANTHER" id="PTHR31072:SF224">
    <property type="entry name" value="TRANSCRIPTION FACTOR TCP1"/>
    <property type="match status" value="1"/>
</dbReference>
<name>A0A484KX57_9ASTE</name>
<reference evidence="9 10" key="1">
    <citation type="submission" date="2018-04" db="EMBL/GenBank/DDBJ databases">
        <authorList>
            <person name="Vogel A."/>
        </authorList>
    </citation>
    <scope>NUCLEOTIDE SEQUENCE [LARGE SCALE GENOMIC DNA]</scope>
</reference>
<evidence type="ECO:0000259" key="7">
    <source>
        <dbReference type="PROSITE" id="PS51369"/>
    </source>
</evidence>
<dbReference type="Pfam" id="PF03634">
    <property type="entry name" value="TCP"/>
    <property type="match status" value="1"/>
</dbReference>
<evidence type="ECO:0000256" key="4">
    <source>
        <dbReference type="ARBA" id="ARBA00023125"/>
    </source>
</evidence>
<keyword evidence="10" id="KW-1185">Reference proteome</keyword>
<feature type="domain" description="R" evidence="8">
    <location>
        <begin position="118"/>
        <end position="142"/>
    </location>
</feature>
<dbReference type="AlphaFoldDB" id="A0A484KX57"/>
<evidence type="ECO:0000256" key="1">
    <source>
        <dbReference type="ARBA" id="ARBA00004123"/>
    </source>
</evidence>
<dbReference type="InterPro" id="IPR017888">
    <property type="entry name" value="CYC/TB1_R_domain"/>
</dbReference>
<evidence type="ECO:0008006" key="11">
    <source>
        <dbReference type="Google" id="ProtNLM"/>
    </source>
</evidence>
<dbReference type="OrthoDB" id="1896834at2759"/>
<dbReference type="Proteomes" id="UP000595140">
    <property type="component" value="Unassembled WGS sequence"/>
</dbReference>
<keyword evidence="4" id="KW-0238">DNA-binding</keyword>
<evidence type="ECO:0000313" key="9">
    <source>
        <dbReference type="EMBL" id="VFQ69278.1"/>
    </source>
</evidence>
<keyword evidence="3" id="KW-0805">Transcription regulation</keyword>
<keyword evidence="5" id="KW-0804">Transcription</keyword>
<comment type="subcellular location">
    <subcellularLocation>
        <location evidence="1">Nucleus</location>
    </subcellularLocation>
</comment>
<dbReference type="InterPro" id="IPR005333">
    <property type="entry name" value="Transcription_factor_TCP"/>
</dbReference>
<dbReference type="GO" id="GO:0005634">
    <property type="term" value="C:nucleus"/>
    <property type="evidence" value="ECO:0007669"/>
    <property type="project" value="UniProtKB-SubCell"/>
</dbReference>
<gene>
    <name evidence="9" type="ORF">CCAM_LOCUS11054</name>
</gene>
<sequence length="250" mass="28098">MVFLSRTVRKKKVAIKNDRHTKIMTAQGLRDRRVRLSISVARKFFDLQDTLGFDKPSKTLNWLFAKSRLAIEELVRAKDENAGEPLEMGKRAKPYPFKDESGGVGIGIDECSGDNVARESRAKARARARARTIIKKMCTKEAIIMSEEKKKMLPLPSSADPPAEVPKLPLIIKSLLHNKSEVVPSKKEESGVGSMWDIPQHLRMPINKDLGSLNNNNNPGNWNYAGSTTSVLSSQVHTKSWEWSDHSYQC</sequence>
<evidence type="ECO:0000256" key="2">
    <source>
        <dbReference type="ARBA" id="ARBA00022473"/>
    </source>
</evidence>
<dbReference type="PROSITE" id="PS51369">
    <property type="entry name" value="TCP"/>
    <property type="match status" value="1"/>
</dbReference>
<accession>A0A484KX57</accession>
<keyword evidence="6" id="KW-0539">Nucleus</keyword>
<dbReference type="EMBL" id="OOIL02000779">
    <property type="protein sequence ID" value="VFQ69278.1"/>
    <property type="molecule type" value="Genomic_DNA"/>
</dbReference>
<dbReference type="PANTHER" id="PTHR31072">
    <property type="entry name" value="TRANSCRIPTION FACTOR TCP4-RELATED"/>
    <property type="match status" value="1"/>
</dbReference>
<dbReference type="GO" id="GO:2000032">
    <property type="term" value="P:regulation of secondary shoot formation"/>
    <property type="evidence" value="ECO:0007669"/>
    <property type="project" value="TreeGrafter"/>
</dbReference>
<evidence type="ECO:0000259" key="8">
    <source>
        <dbReference type="PROSITE" id="PS51370"/>
    </source>
</evidence>
<keyword evidence="2" id="KW-0217">Developmental protein</keyword>
<dbReference type="InterPro" id="IPR017887">
    <property type="entry name" value="TF_TCP_subgr"/>
</dbReference>
<protein>
    <recommendedName>
        <fullName evidence="11">TCP domain-containing protein</fullName>
    </recommendedName>
</protein>
<evidence type="ECO:0000313" key="10">
    <source>
        <dbReference type="Proteomes" id="UP000595140"/>
    </source>
</evidence>
<evidence type="ECO:0000256" key="6">
    <source>
        <dbReference type="ARBA" id="ARBA00023242"/>
    </source>
</evidence>
<dbReference type="PROSITE" id="PS51370">
    <property type="entry name" value="R"/>
    <property type="match status" value="1"/>
</dbReference>
<evidence type="ECO:0000256" key="3">
    <source>
        <dbReference type="ARBA" id="ARBA00023015"/>
    </source>
</evidence>
<organism evidence="9 10">
    <name type="scientific">Cuscuta campestris</name>
    <dbReference type="NCBI Taxonomy" id="132261"/>
    <lineage>
        <taxon>Eukaryota</taxon>
        <taxon>Viridiplantae</taxon>
        <taxon>Streptophyta</taxon>
        <taxon>Embryophyta</taxon>
        <taxon>Tracheophyta</taxon>
        <taxon>Spermatophyta</taxon>
        <taxon>Magnoliopsida</taxon>
        <taxon>eudicotyledons</taxon>
        <taxon>Gunneridae</taxon>
        <taxon>Pentapetalae</taxon>
        <taxon>asterids</taxon>
        <taxon>lamiids</taxon>
        <taxon>Solanales</taxon>
        <taxon>Convolvulaceae</taxon>
        <taxon>Cuscuteae</taxon>
        <taxon>Cuscuta</taxon>
        <taxon>Cuscuta subgen. Grammica</taxon>
        <taxon>Cuscuta sect. Cleistogrammica</taxon>
    </lineage>
</organism>
<evidence type="ECO:0000256" key="5">
    <source>
        <dbReference type="ARBA" id="ARBA00023163"/>
    </source>
</evidence>
<dbReference type="GO" id="GO:0003700">
    <property type="term" value="F:DNA-binding transcription factor activity"/>
    <property type="evidence" value="ECO:0007669"/>
    <property type="project" value="InterPro"/>
</dbReference>
<feature type="domain" description="TCP" evidence="7">
    <location>
        <begin position="16"/>
        <end position="74"/>
    </location>
</feature>
<dbReference type="GO" id="GO:0043565">
    <property type="term" value="F:sequence-specific DNA binding"/>
    <property type="evidence" value="ECO:0007669"/>
    <property type="project" value="TreeGrafter"/>
</dbReference>
<proteinExistence type="predicted"/>